<protein>
    <submittedName>
        <fullName evidence="1">Uncharacterized protein</fullName>
    </submittedName>
</protein>
<dbReference type="AlphaFoldDB" id="A0A2P1QS90"/>
<accession>A0A2P1QS90</accession>
<gene>
    <name evidence="1" type="ORF">XB16_1454</name>
</gene>
<sequence>MKVATLILWELRHSGNCDFLTPNSRYFRSLRSKRSFRFSLAKNRKMSDGLNMDSRERAETIRQGNRAFNEGDIRKARDLFIKAEYKDGLVRLGDHFMYEKKMPLLAYGYYKKAGYQKRIDEIFQRMIWAFSQWVGADKFKSEPSEPTVAGVPTSSGSLDASQFQIHPLLRQTALDILKKRGIQV</sequence>
<name>A0A2P1QS90_9LEPT</name>
<proteinExistence type="predicted"/>
<dbReference type="Proteomes" id="UP000033961">
    <property type="component" value="Chromosome I"/>
</dbReference>
<evidence type="ECO:0000313" key="1">
    <source>
        <dbReference type="EMBL" id="AVQ11786.1"/>
    </source>
</evidence>
<dbReference type="EMBL" id="CP027843">
    <property type="protein sequence ID" value="AVQ11786.1"/>
    <property type="molecule type" value="Genomic_DNA"/>
</dbReference>
<organism evidence="1 2">
    <name type="scientific">Leptospira santarosai</name>
    <dbReference type="NCBI Taxonomy" id="28183"/>
    <lineage>
        <taxon>Bacteria</taxon>
        <taxon>Pseudomonadati</taxon>
        <taxon>Spirochaetota</taxon>
        <taxon>Spirochaetia</taxon>
        <taxon>Leptospirales</taxon>
        <taxon>Leptospiraceae</taxon>
        <taxon>Leptospira</taxon>
    </lineage>
</organism>
<reference evidence="1 2" key="1">
    <citation type="journal article" date="2015" name="Genome Announc.">
        <title>Draft Genome Sequences of Leptospira santarosai Strains U160, U164, and U233, Isolated from Asymptomatic Cattle.</title>
        <authorList>
            <person name="Kremer F.S."/>
            <person name="Eslabao M.R."/>
            <person name="Provisor M."/>
            <person name="Woloski R.D."/>
            <person name="Ramires O.V."/>
            <person name="Moreno L.Z."/>
            <person name="Moreno A.M."/>
            <person name="Hamond C."/>
            <person name="Lilenbaum W."/>
            <person name="Dellagostin O.A."/>
        </authorList>
    </citation>
    <scope>NUCLEOTIDE SEQUENCE [LARGE SCALE GENOMIC DNA]</scope>
    <source>
        <strain evidence="1 2">U160</strain>
    </source>
</reference>
<evidence type="ECO:0000313" key="2">
    <source>
        <dbReference type="Proteomes" id="UP000033961"/>
    </source>
</evidence>